<accession>A0AAW0Q6S7</accession>
<dbReference type="PANTHER" id="PTHR31594:SF16">
    <property type="entry name" value="SI:CH211-281L24.3"/>
    <property type="match status" value="1"/>
</dbReference>
<dbReference type="InterPro" id="IPR048997">
    <property type="entry name" value="Stonustoxin-like_helical"/>
</dbReference>
<gene>
    <name evidence="3" type="ORF">WMY93_000161</name>
</gene>
<evidence type="ECO:0000259" key="2">
    <source>
        <dbReference type="Pfam" id="PF21109"/>
    </source>
</evidence>
<dbReference type="EMBL" id="JBBPFD010000001">
    <property type="protein sequence ID" value="KAK7944433.1"/>
    <property type="molecule type" value="Genomic_DNA"/>
</dbReference>
<dbReference type="Pfam" id="PF18078">
    <property type="entry name" value="Thioredoxin_11"/>
    <property type="match status" value="1"/>
</dbReference>
<evidence type="ECO:0000313" key="3">
    <source>
        <dbReference type="EMBL" id="KAK7944433.1"/>
    </source>
</evidence>
<dbReference type="InterPro" id="IPR040581">
    <property type="entry name" value="Thioredoxin_11"/>
</dbReference>
<protein>
    <submittedName>
        <fullName evidence="3">Uncharacterized protein</fullName>
    </submittedName>
</protein>
<feature type="domain" description="SNTX thioredoxin-like" evidence="1">
    <location>
        <begin position="57"/>
        <end position="98"/>
    </location>
</feature>
<reference evidence="4" key="1">
    <citation type="submission" date="2024-04" db="EMBL/GenBank/DDBJ databases">
        <title>Salinicola lusitanus LLJ914,a marine bacterium isolated from the Okinawa Trough.</title>
        <authorList>
            <person name="Li J."/>
        </authorList>
    </citation>
    <scope>NUCLEOTIDE SEQUENCE [LARGE SCALE GENOMIC DNA]</scope>
</reference>
<keyword evidence="4" id="KW-1185">Reference proteome</keyword>
<dbReference type="PANTHER" id="PTHR31594">
    <property type="entry name" value="AIG1-TYPE G DOMAIN-CONTAINING PROTEIN"/>
    <property type="match status" value="1"/>
</dbReference>
<dbReference type="AlphaFoldDB" id="A0AAW0Q6S7"/>
<evidence type="ECO:0000313" key="4">
    <source>
        <dbReference type="Proteomes" id="UP001460270"/>
    </source>
</evidence>
<dbReference type="Proteomes" id="UP001460270">
    <property type="component" value="Unassembled WGS sequence"/>
</dbReference>
<dbReference type="InterPro" id="IPR052090">
    <property type="entry name" value="Cytolytic_pore-forming_toxin"/>
</dbReference>
<sequence length="99" mass="11435">MLPLIRGGGEEEARLAEVLKKTKESPFNSQRLKQWMDKVYEEISTIKAVINLLQDTEVVSSDKLREKVINSKKALVFVFTSLDSKEPYLEELENHLKEN</sequence>
<feature type="domain" description="Stonustoxin-like helical" evidence="2">
    <location>
        <begin position="1"/>
        <end position="43"/>
    </location>
</feature>
<organism evidence="3 4">
    <name type="scientific">Mugilogobius chulae</name>
    <name type="common">yellowstripe goby</name>
    <dbReference type="NCBI Taxonomy" id="88201"/>
    <lineage>
        <taxon>Eukaryota</taxon>
        <taxon>Metazoa</taxon>
        <taxon>Chordata</taxon>
        <taxon>Craniata</taxon>
        <taxon>Vertebrata</taxon>
        <taxon>Euteleostomi</taxon>
        <taxon>Actinopterygii</taxon>
        <taxon>Neopterygii</taxon>
        <taxon>Teleostei</taxon>
        <taxon>Neoteleostei</taxon>
        <taxon>Acanthomorphata</taxon>
        <taxon>Gobiaria</taxon>
        <taxon>Gobiiformes</taxon>
        <taxon>Gobioidei</taxon>
        <taxon>Gobiidae</taxon>
        <taxon>Gobionellinae</taxon>
        <taxon>Mugilogobius</taxon>
    </lineage>
</organism>
<dbReference type="Pfam" id="PF21109">
    <property type="entry name" value="Stonustoxin_helical"/>
    <property type="match status" value="1"/>
</dbReference>
<comment type="caution">
    <text evidence="3">The sequence shown here is derived from an EMBL/GenBank/DDBJ whole genome shotgun (WGS) entry which is preliminary data.</text>
</comment>
<evidence type="ECO:0000259" key="1">
    <source>
        <dbReference type="Pfam" id="PF18078"/>
    </source>
</evidence>
<name>A0AAW0Q6S7_9GOBI</name>
<proteinExistence type="predicted"/>